<organism evidence="2 3">
    <name type="scientific">Suillus luteus UH-Slu-Lm8-n1</name>
    <dbReference type="NCBI Taxonomy" id="930992"/>
    <lineage>
        <taxon>Eukaryota</taxon>
        <taxon>Fungi</taxon>
        <taxon>Dikarya</taxon>
        <taxon>Basidiomycota</taxon>
        <taxon>Agaricomycotina</taxon>
        <taxon>Agaricomycetes</taxon>
        <taxon>Agaricomycetidae</taxon>
        <taxon>Boletales</taxon>
        <taxon>Suillineae</taxon>
        <taxon>Suillaceae</taxon>
        <taxon>Suillus</taxon>
    </lineage>
</organism>
<dbReference type="InParanoid" id="A0A0D0ABJ6"/>
<dbReference type="HOGENOM" id="CLU_2656096_0_0_1"/>
<name>A0A0D0ABJ6_9AGAM</name>
<gene>
    <name evidence="2" type="ORF">CY34DRAFT_349609</name>
</gene>
<protein>
    <submittedName>
        <fullName evidence="2">Uncharacterized protein</fullName>
    </submittedName>
</protein>
<evidence type="ECO:0000256" key="1">
    <source>
        <dbReference type="SAM" id="SignalP"/>
    </source>
</evidence>
<reference evidence="3" key="2">
    <citation type="submission" date="2015-01" db="EMBL/GenBank/DDBJ databases">
        <title>Evolutionary Origins and Diversification of the Mycorrhizal Mutualists.</title>
        <authorList>
            <consortium name="DOE Joint Genome Institute"/>
            <consortium name="Mycorrhizal Genomics Consortium"/>
            <person name="Kohler A."/>
            <person name="Kuo A."/>
            <person name="Nagy L.G."/>
            <person name="Floudas D."/>
            <person name="Copeland A."/>
            <person name="Barry K.W."/>
            <person name="Cichocki N."/>
            <person name="Veneault-Fourrey C."/>
            <person name="LaButti K."/>
            <person name="Lindquist E.A."/>
            <person name="Lipzen A."/>
            <person name="Lundell T."/>
            <person name="Morin E."/>
            <person name="Murat C."/>
            <person name="Riley R."/>
            <person name="Ohm R."/>
            <person name="Sun H."/>
            <person name="Tunlid A."/>
            <person name="Henrissat B."/>
            <person name="Grigoriev I.V."/>
            <person name="Hibbett D.S."/>
            <person name="Martin F."/>
        </authorList>
    </citation>
    <scope>NUCLEOTIDE SEQUENCE [LARGE SCALE GENOMIC DNA]</scope>
    <source>
        <strain evidence="3">UH-Slu-Lm8-n1</strain>
    </source>
</reference>
<reference evidence="2 3" key="1">
    <citation type="submission" date="2014-04" db="EMBL/GenBank/DDBJ databases">
        <authorList>
            <consortium name="DOE Joint Genome Institute"/>
            <person name="Kuo A."/>
            <person name="Ruytinx J."/>
            <person name="Rineau F."/>
            <person name="Colpaert J."/>
            <person name="Kohler A."/>
            <person name="Nagy L.G."/>
            <person name="Floudas D."/>
            <person name="Copeland A."/>
            <person name="Barry K.W."/>
            <person name="Cichocki N."/>
            <person name="Veneault-Fourrey C."/>
            <person name="LaButti K."/>
            <person name="Lindquist E.A."/>
            <person name="Lipzen A."/>
            <person name="Lundell T."/>
            <person name="Morin E."/>
            <person name="Murat C."/>
            <person name="Sun H."/>
            <person name="Tunlid A."/>
            <person name="Henrissat B."/>
            <person name="Grigoriev I.V."/>
            <person name="Hibbett D.S."/>
            <person name="Martin F."/>
            <person name="Nordberg H.P."/>
            <person name="Cantor M.N."/>
            <person name="Hua S.X."/>
        </authorList>
    </citation>
    <scope>NUCLEOTIDE SEQUENCE [LARGE SCALE GENOMIC DNA]</scope>
    <source>
        <strain evidence="2 3">UH-Slu-Lm8-n1</strain>
    </source>
</reference>
<dbReference type="AlphaFoldDB" id="A0A0D0ABJ6"/>
<evidence type="ECO:0000313" key="3">
    <source>
        <dbReference type="Proteomes" id="UP000054485"/>
    </source>
</evidence>
<keyword evidence="3" id="KW-1185">Reference proteome</keyword>
<dbReference type="Proteomes" id="UP000054485">
    <property type="component" value="Unassembled WGS sequence"/>
</dbReference>
<accession>A0A0D0ABJ6</accession>
<proteinExistence type="predicted"/>
<dbReference type="EMBL" id="KN835357">
    <property type="protein sequence ID" value="KIK39136.1"/>
    <property type="molecule type" value="Genomic_DNA"/>
</dbReference>
<feature type="signal peptide" evidence="1">
    <location>
        <begin position="1"/>
        <end position="26"/>
    </location>
</feature>
<evidence type="ECO:0000313" key="2">
    <source>
        <dbReference type="EMBL" id="KIK39136.1"/>
    </source>
</evidence>
<keyword evidence="1" id="KW-0732">Signal</keyword>
<sequence>MEEYLKVFIMTLLCVSSTTCIEGVSSHRPPFGVEIESIKLPAFGLRHARFRSSYFSATPAAAVVMCLKMPLFLSVL</sequence>
<feature type="chain" id="PRO_5002218594" evidence="1">
    <location>
        <begin position="27"/>
        <end position="76"/>
    </location>
</feature>